<dbReference type="InterPro" id="IPR032808">
    <property type="entry name" value="DoxX"/>
</dbReference>
<gene>
    <name evidence="6" type="ORF">SAMN05216195_101721</name>
</gene>
<evidence type="ECO:0000313" key="6">
    <source>
        <dbReference type="EMBL" id="SEP97868.1"/>
    </source>
</evidence>
<keyword evidence="4 5" id="KW-0472">Membrane</keyword>
<evidence type="ECO:0000256" key="3">
    <source>
        <dbReference type="ARBA" id="ARBA00022989"/>
    </source>
</evidence>
<evidence type="ECO:0000256" key="1">
    <source>
        <dbReference type="ARBA" id="ARBA00004141"/>
    </source>
</evidence>
<keyword evidence="7" id="KW-1185">Reference proteome</keyword>
<dbReference type="EMBL" id="FOFT01000001">
    <property type="protein sequence ID" value="SEP97868.1"/>
    <property type="molecule type" value="Genomic_DNA"/>
</dbReference>
<protein>
    <submittedName>
        <fullName evidence="6">DoxX-like family protein</fullName>
    </submittedName>
</protein>
<name>A0A1H9CB05_9PSEU</name>
<feature type="transmembrane region" description="Helical" evidence="5">
    <location>
        <begin position="97"/>
        <end position="115"/>
    </location>
</feature>
<feature type="transmembrane region" description="Helical" evidence="5">
    <location>
        <begin position="52"/>
        <end position="85"/>
    </location>
</feature>
<dbReference type="Pfam" id="PF13564">
    <property type="entry name" value="DoxX_2"/>
    <property type="match status" value="1"/>
</dbReference>
<dbReference type="RefSeq" id="WP_090063133.1">
    <property type="nucleotide sequence ID" value="NZ_FOFT01000001.1"/>
</dbReference>
<comment type="subcellular location">
    <subcellularLocation>
        <location evidence="1">Membrane</location>
        <topology evidence="1">Multi-pass membrane protein</topology>
    </subcellularLocation>
</comment>
<keyword evidence="2 5" id="KW-0812">Transmembrane</keyword>
<accession>A0A1H9CB05</accession>
<evidence type="ECO:0000256" key="4">
    <source>
        <dbReference type="ARBA" id="ARBA00023136"/>
    </source>
</evidence>
<dbReference type="AlphaFoldDB" id="A0A1H9CB05"/>
<proteinExistence type="predicted"/>
<organism evidence="6 7">
    <name type="scientific">Lentzea flaviverrucosa</name>
    <dbReference type="NCBI Taxonomy" id="200379"/>
    <lineage>
        <taxon>Bacteria</taxon>
        <taxon>Bacillati</taxon>
        <taxon>Actinomycetota</taxon>
        <taxon>Actinomycetes</taxon>
        <taxon>Pseudonocardiales</taxon>
        <taxon>Pseudonocardiaceae</taxon>
        <taxon>Lentzea</taxon>
    </lineage>
</organism>
<evidence type="ECO:0000313" key="7">
    <source>
        <dbReference type="Proteomes" id="UP000199028"/>
    </source>
</evidence>
<evidence type="ECO:0000256" key="5">
    <source>
        <dbReference type="SAM" id="Phobius"/>
    </source>
</evidence>
<keyword evidence="3 5" id="KW-1133">Transmembrane helix</keyword>
<evidence type="ECO:0000256" key="2">
    <source>
        <dbReference type="ARBA" id="ARBA00022692"/>
    </source>
</evidence>
<sequence length="117" mass="11723">MFIATLVLSALLAVAFIGAGVSKVMKVPAMVTAAEAHGFTADSYRNIGLLEIAGAAGLLIGLWWAPLGIAAALGLTALMAGAVIVHVRAKDKVAETVPAVVLTLLAAAALVLHIANA</sequence>
<dbReference type="Proteomes" id="UP000199028">
    <property type="component" value="Unassembled WGS sequence"/>
</dbReference>
<dbReference type="GO" id="GO:0016020">
    <property type="term" value="C:membrane"/>
    <property type="evidence" value="ECO:0007669"/>
    <property type="project" value="UniProtKB-SubCell"/>
</dbReference>
<reference evidence="7" key="1">
    <citation type="submission" date="2016-10" db="EMBL/GenBank/DDBJ databases">
        <authorList>
            <person name="Varghese N."/>
            <person name="Submissions S."/>
        </authorList>
    </citation>
    <scope>NUCLEOTIDE SEQUENCE [LARGE SCALE GENOMIC DNA]</scope>
    <source>
        <strain evidence="7">CGMCC 4.578</strain>
    </source>
</reference>